<evidence type="ECO:0000313" key="4">
    <source>
        <dbReference type="Proteomes" id="UP000014254"/>
    </source>
</evidence>
<proteinExistence type="predicted"/>
<dbReference type="InParanoid" id="S2JGL8"/>
<keyword evidence="4" id="KW-1185">Reference proteome</keyword>
<evidence type="ECO:0000256" key="1">
    <source>
        <dbReference type="SAM" id="MobiDB-lite"/>
    </source>
</evidence>
<gene>
    <name evidence="3" type="ORF">HMPREF1544_05535</name>
</gene>
<protein>
    <recommendedName>
        <fullName evidence="5">G-protein coupled receptors family 1 profile domain-containing protein</fullName>
    </recommendedName>
</protein>
<evidence type="ECO:0000313" key="3">
    <source>
        <dbReference type="EMBL" id="EPB87652.1"/>
    </source>
</evidence>
<organism evidence="3 4">
    <name type="scientific">Mucor circinelloides f. circinelloides (strain 1006PhL)</name>
    <name type="common">Mucormycosis agent</name>
    <name type="synonym">Calyptromyces circinelloides</name>
    <dbReference type="NCBI Taxonomy" id="1220926"/>
    <lineage>
        <taxon>Eukaryota</taxon>
        <taxon>Fungi</taxon>
        <taxon>Fungi incertae sedis</taxon>
        <taxon>Mucoromycota</taxon>
        <taxon>Mucoromycotina</taxon>
        <taxon>Mucoromycetes</taxon>
        <taxon>Mucorales</taxon>
        <taxon>Mucorineae</taxon>
        <taxon>Mucoraceae</taxon>
        <taxon>Mucor</taxon>
    </lineage>
</organism>
<dbReference type="OrthoDB" id="2270755at2759"/>
<sequence length="361" mass="39738">MEASIPPLQLVHLVLEGAVMSLCVELIIKTLFFAGSQTSWLVRGLKITMAAAMILKSSIFAAFSSSSLMHHCLVSGRVGDTFYHVSCLAAICILLLRVKVILPPHQQALFNAIHALILAARFTVGVFDVIYSRIWSDISIGVCRYKDKHEIGVTYTLFDTAIDFYVSIVITFILATHIKKMCAAHIGGNISLYKSVVISNAIRTILLSMVNLVCTVYYLIANDNPTMVLVVWPINNIFLIALVGYDTDIIKSINQCKRSSTITFTNDTIDTKYIPKDKNQTRQHHSHHAASSSTAINEPIPMSSPCTDDKASSFPLPRLSNTTALNIDDDSESTKTQGASSDISSISCCTIVNIENYQKRN</sequence>
<keyword evidence="2" id="KW-1133">Transmembrane helix</keyword>
<feature type="transmembrane region" description="Helical" evidence="2">
    <location>
        <begin position="226"/>
        <end position="245"/>
    </location>
</feature>
<feature type="region of interest" description="Disordered" evidence="1">
    <location>
        <begin position="278"/>
        <end position="310"/>
    </location>
</feature>
<keyword evidence="2" id="KW-0472">Membrane</keyword>
<reference evidence="4" key="1">
    <citation type="submission" date="2013-05" db="EMBL/GenBank/DDBJ databases">
        <title>The Genome sequence of Mucor circinelloides f. circinelloides 1006PhL.</title>
        <authorList>
            <consortium name="The Broad Institute Genomics Platform"/>
            <person name="Cuomo C."/>
            <person name="Earl A."/>
            <person name="Findley K."/>
            <person name="Lee S.C."/>
            <person name="Walker B."/>
            <person name="Young S."/>
            <person name="Zeng Q."/>
            <person name="Gargeya S."/>
            <person name="Fitzgerald M."/>
            <person name="Haas B."/>
            <person name="Abouelleil A."/>
            <person name="Allen A.W."/>
            <person name="Alvarado L."/>
            <person name="Arachchi H.M."/>
            <person name="Berlin A.M."/>
            <person name="Chapman S.B."/>
            <person name="Gainer-Dewar J."/>
            <person name="Goldberg J."/>
            <person name="Griggs A."/>
            <person name="Gujja S."/>
            <person name="Hansen M."/>
            <person name="Howarth C."/>
            <person name="Imamovic A."/>
            <person name="Ireland A."/>
            <person name="Larimer J."/>
            <person name="McCowan C."/>
            <person name="Murphy C."/>
            <person name="Pearson M."/>
            <person name="Poon T.W."/>
            <person name="Priest M."/>
            <person name="Roberts A."/>
            <person name="Saif S."/>
            <person name="Shea T."/>
            <person name="Sisk P."/>
            <person name="Sykes S."/>
            <person name="Wortman J."/>
            <person name="Nusbaum C."/>
            <person name="Birren B."/>
        </authorList>
    </citation>
    <scope>NUCLEOTIDE SEQUENCE [LARGE SCALE GENOMIC DNA]</scope>
    <source>
        <strain evidence="4">1006PhL</strain>
    </source>
</reference>
<feature type="transmembrane region" description="Helical" evidence="2">
    <location>
        <begin position="196"/>
        <end position="220"/>
    </location>
</feature>
<accession>S2JGL8</accession>
<dbReference type="AlphaFoldDB" id="S2JGL8"/>
<dbReference type="EMBL" id="KE123964">
    <property type="protein sequence ID" value="EPB87652.1"/>
    <property type="molecule type" value="Genomic_DNA"/>
</dbReference>
<feature type="transmembrane region" description="Helical" evidence="2">
    <location>
        <begin position="81"/>
        <end position="102"/>
    </location>
</feature>
<evidence type="ECO:0008006" key="5">
    <source>
        <dbReference type="Google" id="ProtNLM"/>
    </source>
</evidence>
<feature type="transmembrane region" description="Helical" evidence="2">
    <location>
        <begin position="12"/>
        <end position="35"/>
    </location>
</feature>
<feature type="transmembrane region" description="Helical" evidence="2">
    <location>
        <begin position="47"/>
        <end position="69"/>
    </location>
</feature>
<name>S2JGL8_MUCC1</name>
<evidence type="ECO:0000256" key="2">
    <source>
        <dbReference type="SAM" id="Phobius"/>
    </source>
</evidence>
<dbReference type="VEuPathDB" id="FungiDB:HMPREF1544_05535"/>
<feature type="transmembrane region" description="Helical" evidence="2">
    <location>
        <begin position="151"/>
        <end position="175"/>
    </location>
</feature>
<keyword evidence="2" id="KW-0812">Transmembrane</keyword>
<dbReference type="OMA" id="RYKDKHE"/>
<feature type="transmembrane region" description="Helical" evidence="2">
    <location>
        <begin position="109"/>
        <end position="131"/>
    </location>
</feature>
<dbReference type="Proteomes" id="UP000014254">
    <property type="component" value="Unassembled WGS sequence"/>
</dbReference>